<name>A0ACC1LS48_9FUNG</name>
<comment type="caution">
    <text evidence="1">The sequence shown here is derived from an EMBL/GenBank/DDBJ whole genome shotgun (WGS) entry which is preliminary data.</text>
</comment>
<protein>
    <submittedName>
        <fullName evidence="1">Uncharacterized protein</fullName>
    </submittedName>
</protein>
<evidence type="ECO:0000313" key="2">
    <source>
        <dbReference type="Proteomes" id="UP001140096"/>
    </source>
</evidence>
<dbReference type="EMBL" id="JANBUP010000023">
    <property type="protein sequence ID" value="KAJ2813768.1"/>
    <property type="molecule type" value="Genomic_DNA"/>
</dbReference>
<proteinExistence type="predicted"/>
<accession>A0ACC1LS48</accession>
<evidence type="ECO:0000313" key="1">
    <source>
        <dbReference type="EMBL" id="KAJ2813768.1"/>
    </source>
</evidence>
<keyword evidence="2" id="KW-1185">Reference proteome</keyword>
<organism evidence="1 2">
    <name type="scientific">Coemansia furcata</name>
    <dbReference type="NCBI Taxonomy" id="417177"/>
    <lineage>
        <taxon>Eukaryota</taxon>
        <taxon>Fungi</taxon>
        <taxon>Fungi incertae sedis</taxon>
        <taxon>Zoopagomycota</taxon>
        <taxon>Kickxellomycotina</taxon>
        <taxon>Kickxellomycetes</taxon>
        <taxon>Kickxellales</taxon>
        <taxon>Kickxellaceae</taxon>
        <taxon>Coemansia</taxon>
    </lineage>
</organism>
<gene>
    <name evidence="1" type="ORF">H4S07_000435</name>
</gene>
<reference evidence="1" key="1">
    <citation type="submission" date="2022-07" db="EMBL/GenBank/DDBJ databases">
        <title>Phylogenomic reconstructions and comparative analyses of Kickxellomycotina fungi.</title>
        <authorList>
            <person name="Reynolds N.K."/>
            <person name="Stajich J.E."/>
            <person name="Barry K."/>
            <person name="Grigoriev I.V."/>
            <person name="Crous P."/>
            <person name="Smith M.E."/>
        </authorList>
    </citation>
    <scope>NUCLEOTIDE SEQUENCE</scope>
    <source>
        <strain evidence="1">CBS 102833</strain>
    </source>
</reference>
<dbReference type="Proteomes" id="UP001140096">
    <property type="component" value="Unassembled WGS sequence"/>
</dbReference>
<sequence length="552" mass="61581">MNNQNLFSLGDTPVAPTLTREQMALVLLQDAVSDLTDSRRTITDLERSNAELRRENFDLWLTAIGRDQLAAKCERLAAERDQAVARSDQLAASNEQLTASNEQLTAERDQLAVDRNQLEAVIQRSNADHMQTAIELQRSEALRMQIIDGYEREAEVHRYNANVLQGTVAGQQSQLNEAQCVSVICLAAIYYFMNRHAEFESRTEIRRQSLDADDPPPDILTDDDNSDVVDIVVEIPTVADPIATTPDTSLVVATPVVDPLPSFDLADSTPQEPLGAMYDQYGAEVTPERLLAAIKPFVIIDLDLLLAIYRSMYGYRLLSSGVSPLDFIQACTRRGTLRRWTPLPTGTHSARLIDINLLCCSELEFGTLRQNIRRRLGLADDITAPILSPVLCFTLVTLCGIRMDRMTGQILDQAFTTVTDITLRSIWVTMESGPKQISEDNLCQMVKAWVEGLAELIAMDSDIDQSLDRARICNAEYTRRCVADRSNPMANIATDMLRTGEFFSQFLLGIRVDDLRELSKVLVHVVDSGTSPQIKDILRRVAGELQHQPCSP</sequence>